<dbReference type="Pfam" id="PF02441">
    <property type="entry name" value="Flavoprotein"/>
    <property type="match status" value="1"/>
</dbReference>
<proteinExistence type="inferred from homology"/>
<dbReference type="EMBL" id="JAQLWO010000007">
    <property type="protein sequence ID" value="MDB7905912.1"/>
    <property type="molecule type" value="Genomic_DNA"/>
</dbReference>
<evidence type="ECO:0000256" key="4">
    <source>
        <dbReference type="ARBA" id="ARBA00022679"/>
    </source>
</evidence>
<dbReference type="GO" id="GO:0016831">
    <property type="term" value="F:carboxy-lyase activity"/>
    <property type="evidence" value="ECO:0007669"/>
    <property type="project" value="TreeGrafter"/>
</dbReference>
<dbReference type="Gene3D" id="3.40.50.1950">
    <property type="entry name" value="Flavin prenyltransferase-like"/>
    <property type="match status" value="1"/>
</dbReference>
<feature type="binding site" evidence="7">
    <location>
        <position position="124"/>
    </location>
    <ligand>
        <name>FMN</name>
        <dbReference type="ChEBI" id="CHEBI:58210"/>
    </ligand>
</feature>
<evidence type="ECO:0000313" key="10">
    <source>
        <dbReference type="Proteomes" id="UP001211006"/>
    </source>
</evidence>
<evidence type="ECO:0000256" key="2">
    <source>
        <dbReference type="ARBA" id="ARBA00022630"/>
    </source>
</evidence>
<evidence type="ECO:0000259" key="8">
    <source>
        <dbReference type="Pfam" id="PF02441"/>
    </source>
</evidence>
<dbReference type="AlphaFoldDB" id="A0AAW6C0F1"/>
<sequence>METRRIILGMSGASGAILGIRLLEALQSTDIETHLIMSEWAEKTVALETEYTVEKVKTLASAVYTPGDMAAHISSGSFLTDGMVVCPCSMKTLAAIASGFSHNLITRCADVSLKEGRKLLLVPRETPLSAIHLENLLKLSRLGVKILPPCVGFYTKPRTVEEIVSHLTGKILDMLEIENHMYRRWGD</sequence>
<dbReference type="FunFam" id="3.40.50.1950:FF:000001">
    <property type="entry name" value="Flavin prenyltransferase UbiX"/>
    <property type="match status" value="1"/>
</dbReference>
<keyword evidence="2 7" id="KW-0285">Flavoprotein</keyword>
<feature type="domain" description="Flavoprotein" evidence="8">
    <location>
        <begin position="5"/>
        <end position="175"/>
    </location>
</feature>
<feature type="binding site" evidence="7">
    <location>
        <position position="170"/>
    </location>
    <ligand>
        <name>dimethylallyl phosphate</name>
        <dbReference type="ChEBI" id="CHEBI:88052"/>
    </ligand>
</feature>
<protein>
    <recommendedName>
        <fullName evidence="7">Flavin prenyltransferase UbiX</fullName>
        <ecNumber evidence="7">2.5.1.129</ecNumber>
    </recommendedName>
</protein>
<organism evidence="9 10">
    <name type="scientific">Flavonifractor plautii</name>
    <name type="common">Fusobacterium plautii</name>
    <dbReference type="NCBI Taxonomy" id="292800"/>
    <lineage>
        <taxon>Bacteria</taxon>
        <taxon>Bacillati</taxon>
        <taxon>Bacillota</taxon>
        <taxon>Clostridia</taxon>
        <taxon>Eubacteriales</taxon>
        <taxon>Oscillospiraceae</taxon>
        <taxon>Flavonifractor</taxon>
    </lineage>
</organism>
<evidence type="ECO:0000256" key="1">
    <source>
        <dbReference type="ARBA" id="ARBA00022602"/>
    </source>
</evidence>
<gene>
    <name evidence="7" type="primary">ubiX</name>
    <name evidence="9" type="ORF">PND83_08000</name>
</gene>
<dbReference type="InterPro" id="IPR036551">
    <property type="entry name" value="Flavin_trans-like"/>
</dbReference>
<dbReference type="GO" id="GO:0106141">
    <property type="term" value="F:flavin prenyltransferase activity"/>
    <property type="evidence" value="ECO:0007669"/>
    <property type="project" value="UniProtKB-EC"/>
</dbReference>
<feature type="binding site" evidence="7">
    <location>
        <begin position="12"/>
        <end position="14"/>
    </location>
    <ligand>
        <name>FMN</name>
        <dbReference type="ChEBI" id="CHEBI:58210"/>
    </ligand>
</feature>
<accession>A0AAW6C0F1</accession>
<dbReference type="NCBIfam" id="TIGR00421">
    <property type="entry name" value="ubiX_pad"/>
    <property type="match status" value="1"/>
</dbReference>
<feature type="binding site" evidence="7">
    <location>
        <position position="154"/>
    </location>
    <ligand>
        <name>dimethylallyl phosphate</name>
        <dbReference type="ChEBI" id="CHEBI:88052"/>
    </ligand>
</feature>
<dbReference type="InterPro" id="IPR004507">
    <property type="entry name" value="UbiX-like"/>
</dbReference>
<dbReference type="SUPFAM" id="SSF52507">
    <property type="entry name" value="Homo-oligomeric flavin-containing Cys decarboxylases, HFCD"/>
    <property type="match status" value="1"/>
</dbReference>
<comment type="caution">
    <text evidence="9">The sequence shown here is derived from an EMBL/GenBank/DDBJ whole genome shotgun (WGS) entry which is preliminary data.</text>
</comment>
<dbReference type="EC" id="2.5.1.129" evidence="7"/>
<dbReference type="PANTHER" id="PTHR43374">
    <property type="entry name" value="FLAVIN PRENYLTRANSFERASE"/>
    <property type="match status" value="1"/>
</dbReference>
<keyword evidence="4 7" id="KW-0808">Transferase</keyword>
<dbReference type="RefSeq" id="WP_024723601.1">
    <property type="nucleotide sequence ID" value="NZ_BAABZG010000001.1"/>
</dbReference>
<comment type="similarity">
    <text evidence="6 7">Belongs to the UbiX/PAD1 family.</text>
</comment>
<evidence type="ECO:0000313" key="9">
    <source>
        <dbReference type="EMBL" id="MDB7905912.1"/>
    </source>
</evidence>
<comment type="caution">
    <text evidence="7">Lacks conserved residue(s) required for the propagation of feature annotation.</text>
</comment>
<dbReference type="HAMAP" id="MF_01984">
    <property type="entry name" value="ubiX_pad"/>
    <property type="match status" value="1"/>
</dbReference>
<dbReference type="PANTHER" id="PTHR43374:SF1">
    <property type="entry name" value="FLAVIN PRENYLTRANSFERASE PAD1, MITOCHONDRIAL"/>
    <property type="match status" value="1"/>
</dbReference>
<keyword evidence="3 7" id="KW-0288">FMN</keyword>
<evidence type="ECO:0000256" key="3">
    <source>
        <dbReference type="ARBA" id="ARBA00022643"/>
    </source>
</evidence>
<dbReference type="InterPro" id="IPR003382">
    <property type="entry name" value="Flavoprotein"/>
</dbReference>
<evidence type="ECO:0000256" key="7">
    <source>
        <dbReference type="HAMAP-Rule" id="MF_01984"/>
    </source>
</evidence>
<keyword evidence="1 7" id="KW-0637">Prenyltransferase</keyword>
<dbReference type="Proteomes" id="UP001211006">
    <property type="component" value="Unassembled WGS sequence"/>
</dbReference>
<evidence type="ECO:0000256" key="5">
    <source>
        <dbReference type="ARBA" id="ARBA00050612"/>
    </source>
</evidence>
<feature type="binding site" evidence="7">
    <location>
        <begin position="89"/>
        <end position="92"/>
    </location>
    <ligand>
        <name>FMN</name>
        <dbReference type="ChEBI" id="CHEBI:58210"/>
    </ligand>
</feature>
<feature type="binding site" evidence="7">
    <location>
        <position position="38"/>
    </location>
    <ligand>
        <name>FMN</name>
        <dbReference type="ChEBI" id="CHEBI:58210"/>
    </ligand>
</feature>
<name>A0AAW6C0F1_FLAPL</name>
<reference evidence="9" key="1">
    <citation type="submission" date="2023-01" db="EMBL/GenBank/DDBJ databases">
        <title>Human gut microbiome strain richness.</title>
        <authorList>
            <person name="Chen-Liaw A."/>
        </authorList>
    </citation>
    <scope>NUCLEOTIDE SEQUENCE</scope>
    <source>
        <strain evidence="9">2225st1_A6_2225SCRN_200828</strain>
    </source>
</reference>
<comment type="catalytic activity">
    <reaction evidence="5 7">
        <text>dimethylallyl phosphate + FMNH2 = prenylated FMNH2 + phosphate</text>
        <dbReference type="Rhea" id="RHEA:37743"/>
        <dbReference type="ChEBI" id="CHEBI:43474"/>
        <dbReference type="ChEBI" id="CHEBI:57618"/>
        <dbReference type="ChEBI" id="CHEBI:87467"/>
        <dbReference type="ChEBI" id="CHEBI:88052"/>
        <dbReference type="EC" id="2.5.1.129"/>
    </reaction>
</comment>
<evidence type="ECO:0000256" key="6">
    <source>
        <dbReference type="ARBA" id="ARBA00060793"/>
    </source>
</evidence>
<comment type="function">
    <text evidence="7">Flavin prenyltransferase that catalyzes the synthesis of the prenylated FMN cofactor (prenyl-FMN) for 4-hydroxy-3-polyprenylbenzoic acid decarboxylase UbiD. The prenyltransferase is metal-independent and links a dimethylallyl moiety from dimethylallyl monophosphate (DMAP) to the flavin N5 and C6 atoms of FMN.</text>
</comment>
<dbReference type="NCBIfam" id="NF004685">
    <property type="entry name" value="PRK06029.1"/>
    <property type="match status" value="1"/>
</dbReference>